<organism evidence="1 2">
    <name type="scientific">Salmon gill poxvirus</name>
    <dbReference type="NCBI Taxonomy" id="1680908"/>
    <lineage>
        <taxon>Viruses</taxon>
        <taxon>Varidnaviria</taxon>
        <taxon>Bamfordvirae</taxon>
        <taxon>Nucleocytoviricota</taxon>
        <taxon>Pokkesviricetes</taxon>
        <taxon>Chitovirales</taxon>
        <taxon>Poxviridae</taxon>
        <taxon>Chordopoxvirinae</taxon>
        <taxon>Salmonpoxvirus</taxon>
        <taxon>Salmonpoxvirus gillpox</taxon>
        <taxon>Salmon gillpox virus</taxon>
    </lineage>
</organism>
<dbReference type="EMBL" id="KT159937">
    <property type="protein sequence ID" value="AKR04287.1"/>
    <property type="molecule type" value="Genomic_DNA"/>
</dbReference>
<name>A0A0H4Y1J3_9POXV</name>
<sequence length="361" mass="41794">MRLSKFFFSNSIEFNYSGKPGIEYVELDHVLAISKFTTRNGKPDHIVTDFIPEKVIKESTEFETRIWVKHSEKGWGYFVALSDTEWKRPDLSGVCITCDPRFTKVKGWDVFFKSPIGCKHNTSRLLYSNIPTSPSNHGKIDYKIPGNIKLSNDKAVIEAIKLIKFTKGNTDFSEFTHPNIFVAVVLFRLVKTDRKEEKLFLKSVAPTTFLEAAHYTSKCIEEVKKHPEPNFAKIIDHWIQAKIFYGVSFNRDNNKHLFEETKTDWTGGHLPIDTSWAKRVQYSWSSWASDLPELYVPVTHPDSDSLNSISHEHVTVQFWDLNDMDHTRSGHFPLLQPTEYTNLKKAEQSVLVKFQQSWLKN</sequence>
<protein>
    <submittedName>
        <fullName evidence="1">Uncharacterized protein</fullName>
    </submittedName>
</protein>
<accession>A0A0H4Y1J3</accession>
<proteinExistence type="predicted"/>
<keyword evidence="2" id="KW-1185">Reference proteome</keyword>
<dbReference type="Proteomes" id="UP000105007">
    <property type="component" value="Segment"/>
</dbReference>
<gene>
    <name evidence="1" type="ORF">SGPV163</name>
</gene>
<dbReference type="KEGG" id="vg:25392330"/>
<dbReference type="GeneID" id="25392330"/>
<reference evidence="1 2" key="1">
    <citation type="journal article" date="2015" name="J. Virol.">
        <title>Salmon gill poxvirus, the deepest representative of the Chordopoxvirinae.</title>
        <authorList>
            <person name="Gjessing M.C."/>
            <person name="Yutin N."/>
            <person name="Tengs T."/>
            <person name="Senkevich T."/>
            <person name="Koonin E.V."/>
            <person name="Ronning H.P."/>
            <person name="Alarson M."/>
            <person name="Ylving S."/>
            <person name="Lie K.-I."/>
            <person name="Saure B."/>
            <person name="Tran L."/>
            <person name="Moss B."/>
            <person name="Dale O.B."/>
        </authorList>
    </citation>
    <scope>NUCLEOTIDE SEQUENCE [LARGE SCALE GENOMIC DNA]</scope>
    <source>
        <strain evidence="1">2012-04-F277-L3G</strain>
    </source>
</reference>
<dbReference type="RefSeq" id="YP_009162535.1">
    <property type="nucleotide sequence ID" value="NC_027707.1"/>
</dbReference>
<evidence type="ECO:0000313" key="1">
    <source>
        <dbReference type="EMBL" id="AKR04287.1"/>
    </source>
</evidence>
<evidence type="ECO:0000313" key="2">
    <source>
        <dbReference type="Proteomes" id="UP000105007"/>
    </source>
</evidence>